<keyword evidence="4 5" id="KW-0732">Signal</keyword>
<sequence length="146" mass="16026">MSSTTIFVTITFLLSIPLIECIGRTQSAGAKGYLTCNGSPASGVRIKMYDDDSGIDTDDFMAETKTDSSGYFSLSGSKSELLTIDAKINIYHNCNDNIVEKLCNRKFTIYIPDRYINTGSTASRFYDIGKIELAGRISGESRDCIN</sequence>
<feature type="chain" id="PRO_5005327807" evidence="5">
    <location>
        <begin position="22"/>
        <end position="146"/>
    </location>
</feature>
<dbReference type="InterPro" id="IPR038479">
    <property type="entry name" value="Transthyretin-like_sf"/>
</dbReference>
<evidence type="ECO:0000256" key="1">
    <source>
        <dbReference type="ARBA" id="ARBA00004613"/>
    </source>
</evidence>
<evidence type="ECO:0000256" key="5">
    <source>
        <dbReference type="SAM" id="SignalP"/>
    </source>
</evidence>
<dbReference type="WBParaSite" id="TCONS_00007886.p1">
    <property type="protein sequence ID" value="TCONS_00007886.p1"/>
    <property type="gene ID" value="XLOC_005896"/>
</dbReference>
<protein>
    <submittedName>
        <fullName evidence="7 8">Transthyretin-like family protein</fullName>
    </submittedName>
</protein>
<name>A0A0K0EBK0_STRER</name>
<evidence type="ECO:0000256" key="3">
    <source>
        <dbReference type="ARBA" id="ARBA00022525"/>
    </source>
</evidence>
<dbReference type="Pfam" id="PF01060">
    <property type="entry name" value="TTR-52"/>
    <property type="match status" value="1"/>
</dbReference>
<dbReference type="Gene3D" id="2.60.40.3330">
    <property type="match status" value="1"/>
</dbReference>
<comment type="subcellular location">
    <subcellularLocation>
        <location evidence="1">Secreted</location>
    </subcellularLocation>
</comment>
<keyword evidence="6" id="KW-1185">Reference proteome</keyword>
<dbReference type="WBParaSite" id="SSTP_0000687300.1">
    <property type="protein sequence ID" value="SSTP_0000687300.1"/>
    <property type="gene ID" value="SSTP_0000687300"/>
</dbReference>
<proteinExistence type="inferred from homology"/>
<dbReference type="GO" id="GO:0005576">
    <property type="term" value="C:extracellular region"/>
    <property type="evidence" value="ECO:0007669"/>
    <property type="project" value="UniProtKB-SubCell"/>
</dbReference>
<evidence type="ECO:0000313" key="7">
    <source>
        <dbReference type="WBParaSite" id="SSTP_0000687300.1"/>
    </source>
</evidence>
<accession>A0A0K0EBK0</accession>
<evidence type="ECO:0000313" key="8">
    <source>
        <dbReference type="WBParaSite" id="TCONS_00007886.p1"/>
    </source>
</evidence>
<evidence type="ECO:0000313" key="6">
    <source>
        <dbReference type="Proteomes" id="UP000035681"/>
    </source>
</evidence>
<dbReference type="AlphaFoldDB" id="A0A0K0EBK0"/>
<keyword evidence="3" id="KW-0964">Secreted</keyword>
<dbReference type="InterPro" id="IPR001534">
    <property type="entry name" value="Transthyretin-like"/>
</dbReference>
<evidence type="ECO:0000256" key="2">
    <source>
        <dbReference type="ARBA" id="ARBA00010112"/>
    </source>
</evidence>
<dbReference type="Proteomes" id="UP000035681">
    <property type="component" value="Unplaced"/>
</dbReference>
<reference evidence="7" key="1">
    <citation type="submission" date="2015-08" db="UniProtKB">
        <authorList>
            <consortium name="WormBaseParasite"/>
        </authorList>
    </citation>
    <scope>IDENTIFICATION</scope>
</reference>
<dbReference type="GO" id="GO:0009986">
    <property type="term" value="C:cell surface"/>
    <property type="evidence" value="ECO:0007669"/>
    <property type="project" value="InterPro"/>
</dbReference>
<comment type="similarity">
    <text evidence="2">Belongs to the nematode transthyretin-like family.</text>
</comment>
<organism evidence="7">
    <name type="scientific">Strongyloides stercoralis</name>
    <name type="common">Threadworm</name>
    <dbReference type="NCBI Taxonomy" id="6248"/>
    <lineage>
        <taxon>Eukaryota</taxon>
        <taxon>Metazoa</taxon>
        <taxon>Ecdysozoa</taxon>
        <taxon>Nematoda</taxon>
        <taxon>Chromadorea</taxon>
        <taxon>Rhabditida</taxon>
        <taxon>Tylenchina</taxon>
        <taxon>Panagrolaimomorpha</taxon>
        <taxon>Strongyloidoidea</taxon>
        <taxon>Strongyloididae</taxon>
        <taxon>Strongyloides</taxon>
    </lineage>
</organism>
<feature type="signal peptide" evidence="5">
    <location>
        <begin position="1"/>
        <end position="21"/>
    </location>
</feature>
<evidence type="ECO:0000256" key="4">
    <source>
        <dbReference type="ARBA" id="ARBA00022729"/>
    </source>
</evidence>
<dbReference type="PANTHER" id="PTHR21700:SF3">
    <property type="entry name" value="TRANSTHYRETIN-LIKE PROTEIN 5"/>
    <property type="match status" value="1"/>
</dbReference>
<dbReference type="PANTHER" id="PTHR21700">
    <property type="entry name" value="TRANSTHYRETIN-LIKE FAMILY PROTEIN-RELATED"/>
    <property type="match status" value="1"/>
</dbReference>